<dbReference type="InterPro" id="IPR037401">
    <property type="entry name" value="SnoaL-like"/>
</dbReference>
<comment type="caution">
    <text evidence="2">The sequence shown here is derived from an EMBL/GenBank/DDBJ whole genome shotgun (WGS) entry which is preliminary data.</text>
</comment>
<dbReference type="CDD" id="cd00531">
    <property type="entry name" value="NTF2_like"/>
    <property type="match status" value="1"/>
</dbReference>
<sequence length="151" mass="16643">MSGDADALLRRVQRLEEMEAARNHLHRYAETLDAPTPDAVAALFTPDGVLRTRRGDFAGREAVAGFFRGALAADAAEKRHFIVTPRTTWLEPGVVEIASYFLFTARGDGSSVLGWGTYLDRLRVEDGTALFAYKTIDLHMGTDLATGWARE</sequence>
<name>A0ABR9K305_9ACTN</name>
<proteinExistence type="predicted"/>
<feature type="domain" description="SnoaL-like" evidence="1">
    <location>
        <begin position="13"/>
        <end position="128"/>
    </location>
</feature>
<evidence type="ECO:0000259" key="1">
    <source>
        <dbReference type="Pfam" id="PF13577"/>
    </source>
</evidence>
<dbReference type="SUPFAM" id="SSF54427">
    <property type="entry name" value="NTF2-like"/>
    <property type="match status" value="1"/>
</dbReference>
<dbReference type="EMBL" id="JADBDZ010000001">
    <property type="protein sequence ID" value="MBE1536969.1"/>
    <property type="molecule type" value="Genomic_DNA"/>
</dbReference>
<dbReference type="RefSeq" id="WP_192762923.1">
    <property type="nucleotide sequence ID" value="NZ_JADBDZ010000001.1"/>
</dbReference>
<reference evidence="2 3" key="1">
    <citation type="submission" date="2020-10" db="EMBL/GenBank/DDBJ databases">
        <title>Sequencing the genomes of 1000 actinobacteria strains.</title>
        <authorList>
            <person name="Klenk H.-P."/>
        </authorList>
    </citation>
    <scope>NUCLEOTIDE SEQUENCE [LARGE SCALE GENOMIC DNA]</scope>
    <source>
        <strain evidence="2 3">DSM 46744</strain>
    </source>
</reference>
<evidence type="ECO:0000313" key="2">
    <source>
        <dbReference type="EMBL" id="MBE1536969.1"/>
    </source>
</evidence>
<dbReference type="Gene3D" id="3.10.450.50">
    <property type="match status" value="1"/>
</dbReference>
<protein>
    <recommendedName>
        <fullName evidence="1">SnoaL-like domain-containing protein</fullName>
    </recommendedName>
</protein>
<dbReference type="InterPro" id="IPR032710">
    <property type="entry name" value="NTF2-like_dom_sf"/>
</dbReference>
<dbReference type="Pfam" id="PF13577">
    <property type="entry name" value="SnoaL_4"/>
    <property type="match status" value="1"/>
</dbReference>
<evidence type="ECO:0000313" key="3">
    <source>
        <dbReference type="Proteomes" id="UP000627838"/>
    </source>
</evidence>
<dbReference type="Proteomes" id="UP000627838">
    <property type="component" value="Unassembled WGS sequence"/>
</dbReference>
<keyword evidence="3" id="KW-1185">Reference proteome</keyword>
<gene>
    <name evidence="2" type="ORF">H4W34_006802</name>
</gene>
<organism evidence="2 3">
    <name type="scientific">Actinomadura algeriensis</name>
    <dbReference type="NCBI Taxonomy" id="1679523"/>
    <lineage>
        <taxon>Bacteria</taxon>
        <taxon>Bacillati</taxon>
        <taxon>Actinomycetota</taxon>
        <taxon>Actinomycetes</taxon>
        <taxon>Streptosporangiales</taxon>
        <taxon>Thermomonosporaceae</taxon>
        <taxon>Actinomadura</taxon>
    </lineage>
</organism>
<accession>A0ABR9K305</accession>